<proteinExistence type="predicted"/>
<comment type="caution">
    <text evidence="1">The sequence shown here is derived from an EMBL/GenBank/DDBJ whole genome shotgun (WGS) entry which is preliminary data.</text>
</comment>
<keyword evidence="2" id="KW-1185">Reference proteome</keyword>
<dbReference type="AlphaFoldDB" id="A0A2A9HH02"/>
<dbReference type="EMBL" id="PDJQ01000001">
    <property type="protein sequence ID" value="PFG75304.1"/>
    <property type="molecule type" value="Genomic_DNA"/>
</dbReference>
<protein>
    <submittedName>
        <fullName evidence="1">Uncharacterized protein</fullName>
    </submittedName>
</protein>
<reference evidence="1 2" key="1">
    <citation type="submission" date="2017-09" db="EMBL/GenBank/DDBJ databases">
        <title>Sequencing the genomes of two abundant thermophiles in Great Basin hot springs: Thermocrinis jamiesonii and novel Chloroflexi Thermoflexus hugenholtzii.</title>
        <authorList>
            <person name="Hedlund B."/>
        </authorList>
    </citation>
    <scope>NUCLEOTIDE SEQUENCE [LARGE SCALE GENOMIC DNA]</scope>
    <source>
        <strain evidence="1 2">G233</strain>
    </source>
</reference>
<dbReference type="RefSeq" id="WP_098504626.1">
    <property type="nucleotide sequence ID" value="NZ_PDJQ01000001.1"/>
</dbReference>
<gene>
    <name evidence="1" type="ORF">A9A59_2572</name>
</gene>
<organism evidence="1 2">
    <name type="scientific">Tepidiforma thermophila (strain KCTC 52669 / CGMCC 1.13589 / G233)</name>
    <dbReference type="NCBI Taxonomy" id="2761530"/>
    <lineage>
        <taxon>Bacteria</taxon>
        <taxon>Bacillati</taxon>
        <taxon>Chloroflexota</taxon>
        <taxon>Tepidiformia</taxon>
        <taxon>Tepidiformales</taxon>
        <taxon>Tepidiformaceae</taxon>
        <taxon>Tepidiforma</taxon>
    </lineage>
</organism>
<evidence type="ECO:0000313" key="1">
    <source>
        <dbReference type="EMBL" id="PFG75304.1"/>
    </source>
</evidence>
<evidence type="ECO:0000313" key="2">
    <source>
        <dbReference type="Proteomes" id="UP000223071"/>
    </source>
</evidence>
<name>A0A2A9HH02_TEPT2</name>
<sequence length="245" mass="26370">MEQEGSVSIAEHGAGSTEGRPTLAVLVHEGFPAELLIDVEELCRSFSGFTGAPVALAASGSRTLESTLDRLSEDDGGWEIRFVAPPTSKAASMSSAPFVYREDGRPDWGAMWQGFCELALYGGPPHRGEEDALHAVENPLEVPANPEIDAIAEIRRGIYETTGLYSEPAAEPGWLAVTCHSKKMAAWMAASIILENVDARCDEERLLVPAHPSFRLKNEVKSVITVVAKCNHYWQAHIAAGGAAE</sequence>
<accession>A0A2A9HH02</accession>
<dbReference type="Proteomes" id="UP000223071">
    <property type="component" value="Unassembled WGS sequence"/>
</dbReference>